<evidence type="ECO:0000313" key="13">
    <source>
        <dbReference type="EMBL" id="AEG18394.1"/>
    </source>
</evidence>
<dbReference type="OrthoDB" id="8127at2157"/>
<accession>F6D727</accession>
<dbReference type="GO" id="GO:0004673">
    <property type="term" value="F:protein histidine kinase activity"/>
    <property type="evidence" value="ECO:0007669"/>
    <property type="project" value="UniProtKB-EC"/>
</dbReference>
<keyword evidence="6 13" id="KW-0418">Kinase</keyword>
<name>F6D727_METPW</name>
<dbReference type="KEGG" id="mew:MSWAN_1380"/>
<sequence>MNKTRHDLEEEIIQLKKKIEDLENVNNQLIDQSSEGMRIMDTNYNILETPESTVKSGTDKYPIKPASNARIKTENIIKGHQTGIVEKFSDKREKIEELKKSESMFRLLADSCPDVIYRISIPEGRYEYVSPSSTVNCGRSPEEFYKTPLLIKEILHPDWKEEFTKKFSEMITKKSVSYIEYQIIHKSGEVVWVSQSDVVIRDENGNPVAFQGIARNVTEKKRAEEIKARFESIVEHSNDAIISKNLDGTITSWNHAAEKIYGYSKEEMLGKSNKNLIPKGHDPEISSFLDIIHDENYDTLRVRKDGKIINVSMTLSPIRNSRGKITGISIISRDITQQKKAERELKASEKRYKLLVENVPVGILHLDRNGDVIDVNPKLMDIVGSKSETYTRLINVLEFPETVVSGFSNEFRECLETGRVIKGKRSYTSAWGKESHLQYHITPLLDSENNVTSIIGTCEDITERKKVEEALLESEEKFREVFNNVSDAVFLCKLENCLPKKFIEVNDVACQKLGYTREELLKMSCKDIDDPQMEDKLPLMADKLYKNGKVSFETFQITKNGSTIPVEINAHIFKLDGMDVSVSVARDITERKKGEKLVKKSLKEKELLLMEIHHRVKNNLMVISSLLNMQSRQIKDKEVLSLLKDSQSRARSMALIHEKLYSSNLKQINFGEYIQDFTEELFKTYSTNPNVTLKMDVEDRMLDINTSIPLGLIVNELISNSLKYAFASEDKGTVTVKFHKKNDTYTLTVGDDGVGIPDNIDCLNTESLGMKLVTSLTEQLDGELKIDTTKGTCFNISFRETEFI</sequence>
<feature type="domain" description="PAS" evidence="11">
    <location>
        <begin position="474"/>
        <end position="548"/>
    </location>
</feature>
<dbReference type="GO" id="GO:0005524">
    <property type="term" value="F:ATP binding"/>
    <property type="evidence" value="ECO:0007669"/>
    <property type="project" value="UniProtKB-KW"/>
</dbReference>
<dbReference type="InterPro" id="IPR013656">
    <property type="entry name" value="PAS_4"/>
</dbReference>
<dbReference type="EMBL" id="CP002772">
    <property type="protein sequence ID" value="AEG18394.1"/>
    <property type="molecule type" value="Genomic_DNA"/>
</dbReference>
<dbReference type="PANTHER" id="PTHR41523">
    <property type="entry name" value="TWO-COMPONENT SYSTEM SENSOR PROTEIN"/>
    <property type="match status" value="1"/>
</dbReference>
<keyword evidence="7" id="KW-0067">ATP-binding</keyword>
<dbReference type="InterPro" id="IPR000014">
    <property type="entry name" value="PAS"/>
</dbReference>
<comment type="catalytic activity">
    <reaction evidence="1">
        <text>ATP + protein L-histidine = ADP + protein N-phospho-L-histidine.</text>
        <dbReference type="EC" id="2.7.13.3"/>
    </reaction>
</comment>
<dbReference type="Pfam" id="PF08447">
    <property type="entry name" value="PAS_3"/>
    <property type="match status" value="1"/>
</dbReference>
<dbReference type="InterPro" id="IPR005467">
    <property type="entry name" value="His_kinase_dom"/>
</dbReference>
<dbReference type="InterPro" id="IPR001610">
    <property type="entry name" value="PAC"/>
</dbReference>
<dbReference type="Pfam" id="PF02518">
    <property type="entry name" value="HATPase_c"/>
    <property type="match status" value="1"/>
</dbReference>
<evidence type="ECO:0000259" key="11">
    <source>
        <dbReference type="PROSITE" id="PS50112"/>
    </source>
</evidence>
<protein>
    <recommendedName>
        <fullName evidence="2">histidine kinase</fullName>
        <ecNumber evidence="2">2.7.13.3</ecNumber>
    </recommendedName>
</protein>
<dbReference type="Gene3D" id="3.30.450.20">
    <property type="entry name" value="PAS domain"/>
    <property type="match status" value="4"/>
</dbReference>
<dbReference type="InterPro" id="IPR013655">
    <property type="entry name" value="PAS_fold_3"/>
</dbReference>
<proteinExistence type="predicted"/>
<evidence type="ECO:0000256" key="1">
    <source>
        <dbReference type="ARBA" id="ARBA00000085"/>
    </source>
</evidence>
<keyword evidence="8" id="KW-0843">Virulence</keyword>
<dbReference type="CDD" id="cd00130">
    <property type="entry name" value="PAS"/>
    <property type="match status" value="4"/>
</dbReference>
<evidence type="ECO:0000256" key="5">
    <source>
        <dbReference type="ARBA" id="ARBA00022741"/>
    </source>
</evidence>
<dbReference type="PANTHER" id="PTHR41523:SF8">
    <property type="entry name" value="ETHYLENE RESPONSE SENSOR PROTEIN"/>
    <property type="match status" value="1"/>
</dbReference>
<dbReference type="SUPFAM" id="SSF55785">
    <property type="entry name" value="PYP-like sensor domain (PAS domain)"/>
    <property type="match status" value="4"/>
</dbReference>
<dbReference type="Pfam" id="PF07568">
    <property type="entry name" value="HisKA_2"/>
    <property type="match status" value="1"/>
</dbReference>
<feature type="domain" description="PAC" evidence="12">
    <location>
        <begin position="421"/>
        <end position="473"/>
    </location>
</feature>
<dbReference type="EC" id="2.7.13.3" evidence="2"/>
<dbReference type="GeneID" id="25394790"/>
<gene>
    <name evidence="13" type="ordered locus">MSWAN_1380</name>
</gene>
<feature type="coiled-coil region" evidence="9">
    <location>
        <begin position="5"/>
        <end position="35"/>
    </location>
</feature>
<dbReference type="InterPro" id="IPR000700">
    <property type="entry name" value="PAS-assoc_C"/>
</dbReference>
<feature type="domain" description="Histidine kinase" evidence="10">
    <location>
        <begin position="611"/>
        <end position="802"/>
    </location>
</feature>
<feature type="domain" description="PAC" evidence="12">
    <location>
        <begin position="177"/>
        <end position="229"/>
    </location>
</feature>
<reference evidence="13 14" key="1">
    <citation type="journal article" date="2014" name="Int. J. Syst. Evol. Microbiol.">
        <title>Methanobacterium paludis sp. nov. and a novel strain of Methanobacterium lacus isolated from northern peatlands.</title>
        <authorList>
            <person name="Cadillo-Quiroz H."/>
            <person name="Brauer S.L."/>
            <person name="Goodson N."/>
            <person name="Yavitt J.B."/>
            <person name="Zinder S.H."/>
        </authorList>
    </citation>
    <scope>NUCLEOTIDE SEQUENCE [LARGE SCALE GENOMIC DNA]</scope>
    <source>
        <strain evidence="14">DSM 25820 / JCM 18151 / SWAN1</strain>
    </source>
</reference>
<dbReference type="Gene3D" id="3.30.565.10">
    <property type="entry name" value="Histidine kinase-like ATPase, C-terminal domain"/>
    <property type="match status" value="1"/>
</dbReference>
<dbReference type="PROSITE" id="PS50109">
    <property type="entry name" value="HIS_KIN"/>
    <property type="match status" value="1"/>
</dbReference>
<dbReference type="SUPFAM" id="SSF55874">
    <property type="entry name" value="ATPase domain of HSP90 chaperone/DNA topoisomerase II/histidine kinase"/>
    <property type="match status" value="1"/>
</dbReference>
<keyword evidence="5" id="KW-0547">Nucleotide-binding</keyword>
<dbReference type="InterPro" id="IPR036890">
    <property type="entry name" value="HATPase_C_sf"/>
</dbReference>
<organism evidence="13 14">
    <name type="scientific">Methanobacterium paludis (strain DSM 25820 / JCM 18151 / SWAN1)</name>
    <dbReference type="NCBI Taxonomy" id="868131"/>
    <lineage>
        <taxon>Archaea</taxon>
        <taxon>Methanobacteriati</taxon>
        <taxon>Methanobacteriota</taxon>
        <taxon>Methanomada group</taxon>
        <taxon>Methanobacteria</taxon>
        <taxon>Methanobacteriales</taxon>
        <taxon>Methanobacteriaceae</taxon>
        <taxon>Methanobacterium</taxon>
    </lineage>
</organism>
<keyword evidence="9" id="KW-0175">Coiled coil</keyword>
<feature type="domain" description="PAC" evidence="12">
    <location>
        <begin position="295"/>
        <end position="347"/>
    </location>
</feature>
<dbReference type="PROSITE" id="PS50113">
    <property type="entry name" value="PAC"/>
    <property type="match status" value="3"/>
</dbReference>
<feature type="domain" description="PAS" evidence="11">
    <location>
        <begin position="101"/>
        <end position="174"/>
    </location>
</feature>
<evidence type="ECO:0000256" key="9">
    <source>
        <dbReference type="SAM" id="Coils"/>
    </source>
</evidence>
<evidence type="ECO:0000256" key="8">
    <source>
        <dbReference type="ARBA" id="ARBA00023026"/>
    </source>
</evidence>
<evidence type="ECO:0000313" key="14">
    <source>
        <dbReference type="Proteomes" id="UP000009231"/>
    </source>
</evidence>
<dbReference type="InterPro" id="IPR003594">
    <property type="entry name" value="HATPase_dom"/>
</dbReference>
<feature type="domain" description="PAS" evidence="11">
    <location>
        <begin position="226"/>
        <end position="301"/>
    </location>
</feature>
<dbReference type="AlphaFoldDB" id="F6D727"/>
<evidence type="ECO:0000259" key="10">
    <source>
        <dbReference type="PROSITE" id="PS50109"/>
    </source>
</evidence>
<evidence type="ECO:0000256" key="3">
    <source>
        <dbReference type="ARBA" id="ARBA00022553"/>
    </source>
</evidence>
<dbReference type="Proteomes" id="UP000009231">
    <property type="component" value="Chromosome"/>
</dbReference>
<dbReference type="PROSITE" id="PS50112">
    <property type="entry name" value="PAS"/>
    <property type="match status" value="4"/>
</dbReference>
<keyword evidence="14" id="KW-1185">Reference proteome</keyword>
<dbReference type="SMART" id="SM00086">
    <property type="entry name" value="PAC"/>
    <property type="match status" value="4"/>
</dbReference>
<dbReference type="InterPro" id="IPR011495">
    <property type="entry name" value="Sig_transdc_His_kin_sub2_dim/P"/>
</dbReference>
<dbReference type="RefSeq" id="WP_013825895.1">
    <property type="nucleotide sequence ID" value="NC_015574.1"/>
</dbReference>
<dbReference type="HOGENOM" id="CLU_000445_114_57_2"/>
<evidence type="ECO:0000256" key="4">
    <source>
        <dbReference type="ARBA" id="ARBA00022679"/>
    </source>
</evidence>
<dbReference type="InterPro" id="IPR035965">
    <property type="entry name" value="PAS-like_dom_sf"/>
</dbReference>
<dbReference type="STRING" id="868131.MSWAN_1380"/>
<evidence type="ECO:0000256" key="7">
    <source>
        <dbReference type="ARBA" id="ARBA00022840"/>
    </source>
</evidence>
<dbReference type="eggNOG" id="arCOG02348">
    <property type="taxonomic scope" value="Archaea"/>
</dbReference>
<dbReference type="eggNOG" id="arCOG06192">
    <property type="taxonomic scope" value="Archaea"/>
</dbReference>
<dbReference type="NCBIfam" id="TIGR00229">
    <property type="entry name" value="sensory_box"/>
    <property type="match status" value="4"/>
</dbReference>
<evidence type="ECO:0000256" key="6">
    <source>
        <dbReference type="ARBA" id="ARBA00022777"/>
    </source>
</evidence>
<evidence type="ECO:0000259" key="12">
    <source>
        <dbReference type="PROSITE" id="PS50113"/>
    </source>
</evidence>
<keyword evidence="4" id="KW-0808">Transferase</keyword>
<evidence type="ECO:0000256" key="2">
    <source>
        <dbReference type="ARBA" id="ARBA00012438"/>
    </source>
</evidence>
<dbReference type="SMART" id="SM00387">
    <property type="entry name" value="HATPase_c"/>
    <property type="match status" value="1"/>
</dbReference>
<dbReference type="Pfam" id="PF08448">
    <property type="entry name" value="PAS_4"/>
    <property type="match status" value="1"/>
</dbReference>
<keyword evidence="3" id="KW-0597">Phosphoprotein</keyword>
<dbReference type="SMART" id="SM00091">
    <property type="entry name" value="PAS"/>
    <property type="match status" value="4"/>
</dbReference>
<dbReference type="Pfam" id="PF13426">
    <property type="entry name" value="PAS_9"/>
    <property type="match status" value="2"/>
</dbReference>
<feature type="domain" description="PAS" evidence="11">
    <location>
        <begin position="348"/>
        <end position="384"/>
    </location>
</feature>